<reference evidence="2 3" key="1">
    <citation type="submission" date="2013-08" db="EMBL/GenBank/DDBJ databases">
        <title>Flavobacterium limnosediminis JC2902 genome sequencing.</title>
        <authorList>
            <person name="Lee K."/>
            <person name="Yi H."/>
            <person name="Park S."/>
            <person name="Chun J."/>
        </authorList>
    </citation>
    <scope>NUCLEOTIDE SEQUENCE [LARGE SCALE GENOMIC DNA]</scope>
    <source>
        <strain evidence="2 3">JC2902</strain>
    </source>
</reference>
<keyword evidence="3" id="KW-1185">Reference proteome</keyword>
<feature type="coiled-coil region" evidence="1">
    <location>
        <begin position="74"/>
        <end position="159"/>
    </location>
</feature>
<accession>V6SPJ1</accession>
<sequence length="165" mass="19012">MKKSIFIPVITIFTAGMIVINCKSDSADYDTEVDEITREGIQEAAKIAEEDSILEEMRNKKIIEDDKVAWAAYKAETDTKIKAYEKRISNLKSEIKKATKKDDDAYLKNVDRIEKKNAELNTKLNSYLISTESDWEDFKTELDYELEELGKSINNLKNDQNKSDK</sequence>
<evidence type="ECO:0000256" key="1">
    <source>
        <dbReference type="SAM" id="Coils"/>
    </source>
</evidence>
<protein>
    <submittedName>
        <fullName evidence="2">Uncharacterized protein</fullName>
    </submittedName>
</protein>
<dbReference type="PATRIC" id="fig|1341181.4.peg.1684"/>
<name>V6SPJ1_9FLAO</name>
<evidence type="ECO:0000313" key="2">
    <source>
        <dbReference type="EMBL" id="ESU28359.1"/>
    </source>
</evidence>
<dbReference type="Proteomes" id="UP000018004">
    <property type="component" value="Unassembled WGS sequence"/>
</dbReference>
<gene>
    <name evidence="2" type="ORF">FLJC2902T_17100</name>
</gene>
<comment type="caution">
    <text evidence="2">The sequence shown here is derived from an EMBL/GenBank/DDBJ whole genome shotgun (WGS) entry which is preliminary data.</text>
</comment>
<evidence type="ECO:0000313" key="3">
    <source>
        <dbReference type="Proteomes" id="UP000018004"/>
    </source>
</evidence>
<keyword evidence="1" id="KW-0175">Coiled coil</keyword>
<dbReference type="AlphaFoldDB" id="V6SPJ1"/>
<dbReference type="OrthoDB" id="1122839at2"/>
<dbReference type="RefSeq" id="WP_023579342.1">
    <property type="nucleotide sequence ID" value="NZ_AVGG01000007.1"/>
</dbReference>
<proteinExistence type="predicted"/>
<dbReference type="EMBL" id="AVGG01000007">
    <property type="protein sequence ID" value="ESU28359.1"/>
    <property type="molecule type" value="Genomic_DNA"/>
</dbReference>
<organism evidence="2 3">
    <name type="scientific">Flavobacterium limnosediminis JC2902</name>
    <dbReference type="NCBI Taxonomy" id="1341181"/>
    <lineage>
        <taxon>Bacteria</taxon>
        <taxon>Pseudomonadati</taxon>
        <taxon>Bacteroidota</taxon>
        <taxon>Flavobacteriia</taxon>
        <taxon>Flavobacteriales</taxon>
        <taxon>Flavobacteriaceae</taxon>
        <taxon>Flavobacterium</taxon>
    </lineage>
</organism>